<dbReference type="PANTHER" id="PTHR37313">
    <property type="entry name" value="UPF0749 PROTEIN RV1825"/>
    <property type="match status" value="1"/>
</dbReference>
<organism evidence="4 5">
    <name type="scientific">Cellulomonas hominis</name>
    <dbReference type="NCBI Taxonomy" id="156981"/>
    <lineage>
        <taxon>Bacteria</taxon>
        <taxon>Bacillati</taxon>
        <taxon>Actinomycetota</taxon>
        <taxon>Actinomycetes</taxon>
        <taxon>Micrococcales</taxon>
        <taxon>Cellulomonadaceae</taxon>
        <taxon>Cellulomonas</taxon>
    </lineage>
</organism>
<protein>
    <submittedName>
        <fullName evidence="4">DUF881 domain-containing protein</fullName>
    </submittedName>
</protein>
<keyword evidence="3" id="KW-0812">Transmembrane</keyword>
<name>A0A7Z8NNE4_9CELL</name>
<keyword evidence="3" id="KW-0472">Membrane</keyword>
<proteinExistence type="inferred from homology"/>
<reference evidence="4 5" key="1">
    <citation type="submission" date="2019-05" db="EMBL/GenBank/DDBJ databases">
        <title>Genome sequence of Cellulomonas hominis strain CS1.</title>
        <authorList>
            <person name="Belmont J."/>
            <person name="Maclea K.S."/>
        </authorList>
    </citation>
    <scope>NUCLEOTIDE SEQUENCE [LARGE SCALE GENOMIC DNA]</scope>
    <source>
        <strain evidence="4 5">CS1</strain>
    </source>
</reference>
<gene>
    <name evidence="4" type="ORF">FA014_17365</name>
</gene>
<dbReference type="Pfam" id="PF05949">
    <property type="entry name" value="DUF881"/>
    <property type="match status" value="1"/>
</dbReference>
<evidence type="ECO:0000256" key="1">
    <source>
        <dbReference type="ARBA" id="ARBA00009108"/>
    </source>
</evidence>
<dbReference type="AlphaFoldDB" id="A0A7Z8NNE4"/>
<keyword evidence="3" id="KW-1133">Transmembrane helix</keyword>
<dbReference type="OrthoDB" id="3218134at2"/>
<feature type="compositionally biased region" description="Low complexity" evidence="2">
    <location>
        <begin position="267"/>
        <end position="286"/>
    </location>
</feature>
<evidence type="ECO:0000313" key="4">
    <source>
        <dbReference type="EMBL" id="TKR22265.1"/>
    </source>
</evidence>
<accession>A0A7Z8NNE4</accession>
<dbReference type="GO" id="GO:0005886">
    <property type="term" value="C:plasma membrane"/>
    <property type="evidence" value="ECO:0007669"/>
    <property type="project" value="TreeGrafter"/>
</dbReference>
<evidence type="ECO:0000256" key="3">
    <source>
        <dbReference type="SAM" id="Phobius"/>
    </source>
</evidence>
<feature type="region of interest" description="Disordered" evidence="2">
    <location>
        <begin position="263"/>
        <end position="292"/>
    </location>
</feature>
<dbReference type="EMBL" id="SZYE01000215">
    <property type="protein sequence ID" value="TKR22265.1"/>
    <property type="molecule type" value="Genomic_DNA"/>
</dbReference>
<evidence type="ECO:0000256" key="2">
    <source>
        <dbReference type="SAM" id="MobiDB-lite"/>
    </source>
</evidence>
<feature type="compositionally biased region" description="Basic and acidic residues" evidence="2">
    <location>
        <begin position="12"/>
        <end position="24"/>
    </location>
</feature>
<dbReference type="PANTHER" id="PTHR37313:SF1">
    <property type="entry name" value="UPF0749 PROTEIN RV1823"/>
    <property type="match status" value="1"/>
</dbReference>
<dbReference type="RefSeq" id="WP_154730886.1">
    <property type="nucleotide sequence ID" value="NZ_SZYE01000215.1"/>
</dbReference>
<comment type="similarity">
    <text evidence="1">Belongs to the UPF0749 family.</text>
</comment>
<dbReference type="Proteomes" id="UP000308121">
    <property type="component" value="Unassembled WGS sequence"/>
</dbReference>
<evidence type="ECO:0000313" key="5">
    <source>
        <dbReference type="Proteomes" id="UP000308121"/>
    </source>
</evidence>
<feature type="region of interest" description="Disordered" evidence="2">
    <location>
        <begin position="1"/>
        <end position="28"/>
    </location>
</feature>
<dbReference type="InterPro" id="IPR010273">
    <property type="entry name" value="DUF881"/>
</dbReference>
<feature type="transmembrane region" description="Helical" evidence="3">
    <location>
        <begin position="33"/>
        <end position="56"/>
    </location>
</feature>
<dbReference type="Gene3D" id="3.30.70.1880">
    <property type="entry name" value="Protein of unknown function DUF881"/>
    <property type="match status" value="1"/>
</dbReference>
<sequence length="292" mass="29920">MSLLTEVTQHPLDPEYREAAERRAAAGRTRRRGGFGTAAVAALAVALGAATTWSVLALRAPQPSAIAAREVLAGQITERSAEVDRLRERSGTLSDEIAVLQQQALSGVDAPLLDQLAVDSVASGATAVTGDGLRITLQDADTDDDDPNGRVRDSDLQLVVNGLWASGAEAIAVNGERLGPTTAIRTAGDAILVDVVPLVGPYTVEAIGDPQGMQTALARTSGGQLLAVLQSTYGIPTRVSSQRDLHLPAAGTVTLRSAQLPEGVPVLPGAAPSATGSPSPSGTLSTDENEGD</sequence>
<comment type="caution">
    <text evidence="4">The sequence shown here is derived from an EMBL/GenBank/DDBJ whole genome shotgun (WGS) entry which is preliminary data.</text>
</comment>